<feature type="region of interest" description="Disordered" evidence="3">
    <location>
        <begin position="404"/>
        <end position="486"/>
    </location>
</feature>
<keyword evidence="2" id="KW-0040">ANK repeat</keyword>
<dbReference type="PANTHER" id="PTHR24174">
    <property type="entry name" value="ANKYRIN REPEAT AND STERILE ALPHA MOTIF DOMAIN-CONTAINING PROTEIN 1"/>
    <property type="match status" value="1"/>
</dbReference>
<protein>
    <recommendedName>
        <fullName evidence="4">PID domain-containing protein</fullName>
    </recommendedName>
</protein>
<gene>
    <name evidence="5" type="ORF">Pcinc_039341</name>
</gene>
<dbReference type="PANTHER" id="PTHR24174:SF1">
    <property type="entry name" value="IP14385P"/>
    <property type="match status" value="1"/>
</dbReference>
<feature type="compositionally biased region" description="Polar residues" evidence="3">
    <location>
        <begin position="467"/>
        <end position="486"/>
    </location>
</feature>
<feature type="region of interest" description="Disordered" evidence="3">
    <location>
        <begin position="84"/>
        <end position="112"/>
    </location>
</feature>
<reference evidence="5" key="1">
    <citation type="submission" date="2023-10" db="EMBL/GenBank/DDBJ databases">
        <title>Genome assemblies of two species of porcelain crab, Petrolisthes cinctipes and Petrolisthes manimaculis (Anomura: Porcellanidae).</title>
        <authorList>
            <person name="Angst P."/>
        </authorList>
    </citation>
    <scope>NUCLEOTIDE SEQUENCE</scope>
    <source>
        <strain evidence="5">PB745_01</strain>
        <tissue evidence="5">Gill</tissue>
    </source>
</reference>
<feature type="domain" description="PID" evidence="4">
    <location>
        <begin position="273"/>
        <end position="388"/>
    </location>
</feature>
<dbReference type="SUPFAM" id="SSF50729">
    <property type="entry name" value="PH domain-like"/>
    <property type="match status" value="1"/>
</dbReference>
<feature type="compositionally biased region" description="Basic and acidic residues" evidence="3">
    <location>
        <begin position="456"/>
        <end position="466"/>
    </location>
</feature>
<evidence type="ECO:0000256" key="3">
    <source>
        <dbReference type="SAM" id="MobiDB-lite"/>
    </source>
</evidence>
<feature type="compositionally biased region" description="Low complexity" evidence="3">
    <location>
        <begin position="433"/>
        <end position="452"/>
    </location>
</feature>
<dbReference type="SMART" id="SM00462">
    <property type="entry name" value="PTB"/>
    <property type="match status" value="1"/>
</dbReference>
<evidence type="ECO:0000256" key="2">
    <source>
        <dbReference type="ARBA" id="ARBA00023043"/>
    </source>
</evidence>
<dbReference type="Gene3D" id="2.30.29.30">
    <property type="entry name" value="Pleckstrin-homology domain (PH domain)/Phosphotyrosine-binding domain (PTB)"/>
    <property type="match status" value="2"/>
</dbReference>
<feature type="compositionally biased region" description="Low complexity" evidence="3">
    <location>
        <begin position="93"/>
        <end position="105"/>
    </location>
</feature>
<dbReference type="AlphaFoldDB" id="A0AAE1EKN9"/>
<feature type="compositionally biased region" description="Polar residues" evidence="3">
    <location>
        <begin position="416"/>
        <end position="432"/>
    </location>
</feature>
<keyword evidence="1" id="KW-0677">Repeat</keyword>
<dbReference type="GO" id="GO:0005829">
    <property type="term" value="C:cytosol"/>
    <property type="evidence" value="ECO:0007669"/>
    <property type="project" value="TreeGrafter"/>
</dbReference>
<accession>A0AAE1EKN9</accession>
<proteinExistence type="predicted"/>
<dbReference type="PROSITE" id="PS01179">
    <property type="entry name" value="PID"/>
    <property type="match status" value="1"/>
</dbReference>
<sequence length="486" mass="53730">MLNPYHLSRPPSSTPIIYPLPQPLSSTPPHPQPLSSTPTQPLSSTPPPSSTPIIYPLPIFNPYHLPLPILNPYHLPPPHPQPPIIYPPPLPQPLSSTPSPSSTPINLPPPHPQPLSSTPIIYPHPILNPYHLPPPHPQPLSSTPYHNPYHLPPTPSSTPIIYPCPYHLPQPLSSTPFPSSTPIIYPYHLPPYLNPYHLPLSSTPTSIRVYKRREHNRAWTYRGTDHLSNVPHLRDPSHLTNLSIRDPSQLVVGAPNTTPSNWRHHPNTLVTASVQYVAQYLGSTHVKELQGTDSTMRSIQKLRKAQLDIGKAPRIVLSVSYRGVRFMDAVNLDADDLSHFAYITKDLQTKGHYCHVFRVQSRDLATEIILTLGEAFEVAYQLALREQPYTTCNQSDEQKLAIGHTRSKSEHLRGTRSLSNGSAHTRSHSTVPQQVSIGGVSSSSAENLLSDSGNGSEKECGSRRDSLSSITPGHTNTQTHTQMNGS</sequence>
<dbReference type="CDD" id="cd01274">
    <property type="entry name" value="PTB_Anks"/>
    <property type="match status" value="1"/>
</dbReference>
<dbReference type="InterPro" id="IPR006020">
    <property type="entry name" value="PTB/PI_dom"/>
</dbReference>
<evidence type="ECO:0000313" key="6">
    <source>
        <dbReference type="Proteomes" id="UP001286313"/>
    </source>
</evidence>
<feature type="compositionally biased region" description="Low complexity" evidence="3">
    <location>
        <begin position="33"/>
        <end position="43"/>
    </location>
</feature>
<comment type="caution">
    <text evidence="5">The sequence shown here is derived from an EMBL/GenBank/DDBJ whole genome shotgun (WGS) entry which is preliminary data.</text>
</comment>
<dbReference type="EMBL" id="JAWQEG010006681">
    <property type="protein sequence ID" value="KAK3854160.1"/>
    <property type="molecule type" value="Genomic_DNA"/>
</dbReference>
<dbReference type="InterPro" id="IPR033635">
    <property type="entry name" value="ANKS1/Caskin"/>
</dbReference>
<feature type="compositionally biased region" description="Pro residues" evidence="3">
    <location>
        <begin position="18"/>
        <end position="32"/>
    </location>
</feature>
<evidence type="ECO:0000259" key="4">
    <source>
        <dbReference type="PROSITE" id="PS01179"/>
    </source>
</evidence>
<evidence type="ECO:0000313" key="5">
    <source>
        <dbReference type="EMBL" id="KAK3854160.1"/>
    </source>
</evidence>
<evidence type="ECO:0000256" key="1">
    <source>
        <dbReference type="ARBA" id="ARBA00022737"/>
    </source>
</evidence>
<dbReference type="Pfam" id="PF00640">
    <property type="entry name" value="PID"/>
    <property type="match status" value="1"/>
</dbReference>
<dbReference type="Proteomes" id="UP001286313">
    <property type="component" value="Unassembled WGS sequence"/>
</dbReference>
<keyword evidence="6" id="KW-1185">Reference proteome</keyword>
<organism evidence="5 6">
    <name type="scientific">Petrolisthes cinctipes</name>
    <name type="common">Flat porcelain crab</name>
    <dbReference type="NCBI Taxonomy" id="88211"/>
    <lineage>
        <taxon>Eukaryota</taxon>
        <taxon>Metazoa</taxon>
        <taxon>Ecdysozoa</taxon>
        <taxon>Arthropoda</taxon>
        <taxon>Crustacea</taxon>
        <taxon>Multicrustacea</taxon>
        <taxon>Malacostraca</taxon>
        <taxon>Eumalacostraca</taxon>
        <taxon>Eucarida</taxon>
        <taxon>Decapoda</taxon>
        <taxon>Pleocyemata</taxon>
        <taxon>Anomura</taxon>
        <taxon>Galatheoidea</taxon>
        <taxon>Porcellanidae</taxon>
        <taxon>Petrolisthes</taxon>
    </lineage>
</organism>
<dbReference type="InterPro" id="IPR011993">
    <property type="entry name" value="PH-like_dom_sf"/>
</dbReference>
<name>A0AAE1EKN9_PETCI</name>
<feature type="region of interest" description="Disordered" evidence="3">
    <location>
        <begin position="1"/>
        <end position="49"/>
    </location>
</feature>